<accession>K2RY97</accession>
<dbReference type="AlphaFoldDB" id="K2RY97"/>
<organism evidence="1 2">
    <name type="scientific">Macrophomina phaseolina (strain MS6)</name>
    <name type="common">Charcoal rot fungus</name>
    <dbReference type="NCBI Taxonomy" id="1126212"/>
    <lineage>
        <taxon>Eukaryota</taxon>
        <taxon>Fungi</taxon>
        <taxon>Dikarya</taxon>
        <taxon>Ascomycota</taxon>
        <taxon>Pezizomycotina</taxon>
        <taxon>Dothideomycetes</taxon>
        <taxon>Dothideomycetes incertae sedis</taxon>
        <taxon>Botryosphaeriales</taxon>
        <taxon>Botryosphaeriaceae</taxon>
        <taxon>Macrophomina</taxon>
    </lineage>
</organism>
<protein>
    <submittedName>
        <fullName evidence="1">Uncharacterized protein</fullName>
    </submittedName>
</protein>
<dbReference type="EMBL" id="AHHD01000138">
    <property type="protein sequence ID" value="EKG19733.1"/>
    <property type="molecule type" value="Genomic_DNA"/>
</dbReference>
<dbReference type="Proteomes" id="UP000007129">
    <property type="component" value="Unassembled WGS sequence"/>
</dbReference>
<proteinExistence type="predicted"/>
<reference evidence="1 2" key="1">
    <citation type="journal article" date="2012" name="BMC Genomics">
        <title>Tools to kill: Genome of one of the most destructive plant pathogenic fungi Macrophomina phaseolina.</title>
        <authorList>
            <person name="Islam M.S."/>
            <person name="Haque M.S."/>
            <person name="Islam M.M."/>
            <person name="Emdad E.M."/>
            <person name="Halim A."/>
            <person name="Hossen Q.M.M."/>
            <person name="Hossain M.Z."/>
            <person name="Ahmed B."/>
            <person name="Rahim S."/>
            <person name="Rahman M.S."/>
            <person name="Alam M.M."/>
            <person name="Hou S."/>
            <person name="Wan X."/>
            <person name="Saito J.A."/>
            <person name="Alam M."/>
        </authorList>
    </citation>
    <scope>NUCLEOTIDE SEQUENCE [LARGE SCALE GENOMIC DNA]</scope>
    <source>
        <strain evidence="1 2">MS6</strain>
    </source>
</reference>
<dbReference type="HOGENOM" id="CLU_924598_0_0_1"/>
<gene>
    <name evidence="1" type="ORF">MPH_02981</name>
</gene>
<feature type="non-terminal residue" evidence="1">
    <location>
        <position position="1"/>
    </location>
</feature>
<evidence type="ECO:0000313" key="2">
    <source>
        <dbReference type="Proteomes" id="UP000007129"/>
    </source>
</evidence>
<dbReference type="VEuPathDB" id="FungiDB:MPH_02981"/>
<dbReference type="InParanoid" id="K2RY97"/>
<evidence type="ECO:0000313" key="1">
    <source>
        <dbReference type="EMBL" id="EKG19733.1"/>
    </source>
</evidence>
<name>K2RY97_MACPH</name>
<sequence length="301" mass="33467">LPRQADSSAAPHQLHFVSSNNQPSVLRLQGPQQDNCSEEPALTSLFAMLCPSCSETFERAEEVEKDLIVAFIPFHSRPWRLVWERGTDSNIEPINNCEFCTFLVALLVSNQVSGQPSEGLIPDNPNAPLKGKFKPHVSSIKSYGSPYEGHYSYRISVQRGKPNGPGPRQPLTLFRLEGRARSLVCQFQLALIDLLHGRSSNAIDQPSNLSIEQYFITAEFRETLSMDCYVYQRASIMQPRPFPSPGGLKLASYKTHRHRAQGTRNVSYGSISGGSRCGGDYRSALCHIKLLLGPFSLIQNC</sequence>
<comment type="caution">
    <text evidence="1">The sequence shown here is derived from an EMBL/GenBank/DDBJ whole genome shotgun (WGS) entry which is preliminary data.</text>
</comment>